<reference evidence="1 2" key="1">
    <citation type="submission" date="2019-05" db="EMBL/GenBank/DDBJ databases">
        <title>Mikania micrantha, genome provides insights into the molecular mechanism of rapid growth.</title>
        <authorList>
            <person name="Liu B."/>
        </authorList>
    </citation>
    <scope>NUCLEOTIDE SEQUENCE [LARGE SCALE GENOMIC DNA]</scope>
    <source>
        <strain evidence="1">NLD-2019</strain>
        <tissue evidence="1">Leaf</tissue>
    </source>
</reference>
<accession>A0A5N6NV12</accession>
<name>A0A5N6NV12_9ASTR</name>
<proteinExistence type="predicted"/>
<gene>
    <name evidence="1" type="ORF">E3N88_18340</name>
</gene>
<evidence type="ECO:0000313" key="1">
    <source>
        <dbReference type="EMBL" id="KAD5318394.1"/>
    </source>
</evidence>
<protein>
    <submittedName>
        <fullName evidence="1">Uncharacterized protein</fullName>
    </submittedName>
</protein>
<evidence type="ECO:0000313" key="2">
    <source>
        <dbReference type="Proteomes" id="UP000326396"/>
    </source>
</evidence>
<comment type="caution">
    <text evidence="1">The sequence shown here is derived from an EMBL/GenBank/DDBJ whole genome shotgun (WGS) entry which is preliminary data.</text>
</comment>
<dbReference type="EMBL" id="SZYD01000009">
    <property type="protein sequence ID" value="KAD5318394.1"/>
    <property type="molecule type" value="Genomic_DNA"/>
</dbReference>
<sequence>MRDVLSGSDDEEEVLIINLSLNGGKLVDVDPNELIDGEFTEITDKEVDEDFTSSSSKDGLSTYNSMAIILYCPCSFYGNESSI</sequence>
<dbReference type="AlphaFoldDB" id="A0A5N6NV12"/>
<dbReference type="Proteomes" id="UP000326396">
    <property type="component" value="Linkage Group LG17"/>
</dbReference>
<keyword evidence="2" id="KW-1185">Reference proteome</keyword>
<organism evidence="1 2">
    <name type="scientific">Mikania micrantha</name>
    <name type="common">bitter vine</name>
    <dbReference type="NCBI Taxonomy" id="192012"/>
    <lineage>
        <taxon>Eukaryota</taxon>
        <taxon>Viridiplantae</taxon>
        <taxon>Streptophyta</taxon>
        <taxon>Embryophyta</taxon>
        <taxon>Tracheophyta</taxon>
        <taxon>Spermatophyta</taxon>
        <taxon>Magnoliopsida</taxon>
        <taxon>eudicotyledons</taxon>
        <taxon>Gunneridae</taxon>
        <taxon>Pentapetalae</taxon>
        <taxon>asterids</taxon>
        <taxon>campanulids</taxon>
        <taxon>Asterales</taxon>
        <taxon>Asteraceae</taxon>
        <taxon>Asteroideae</taxon>
        <taxon>Heliantheae alliance</taxon>
        <taxon>Eupatorieae</taxon>
        <taxon>Mikania</taxon>
    </lineage>
</organism>